<reference evidence="5 6" key="1">
    <citation type="submission" date="2018-04" db="EMBL/GenBank/DDBJ databases">
        <title>Genomic Encyclopedia of Type Strains, Phase III (KMG-III): the genomes of soil and plant-associated and newly described type strains.</title>
        <authorList>
            <person name="Whitman W."/>
        </authorList>
    </citation>
    <scope>NUCLEOTIDE SEQUENCE [LARGE SCALE GENOMIC DNA]</scope>
    <source>
        <strain evidence="5 6">NW12</strain>
    </source>
</reference>
<dbReference type="AlphaFoldDB" id="A0A2T4YU13"/>
<dbReference type="EMBL" id="PZZN01000001">
    <property type="protein sequence ID" value="PTM47299.1"/>
    <property type="molecule type" value="Genomic_DNA"/>
</dbReference>
<dbReference type="PANTHER" id="PTHR43479:SF11">
    <property type="entry name" value="ACREF_ENVCD OPERON REPRESSOR-RELATED"/>
    <property type="match status" value="1"/>
</dbReference>
<gene>
    <name evidence="5" type="ORF">C8J24_0691</name>
</gene>
<dbReference type="GO" id="GO:0003677">
    <property type="term" value="F:DNA binding"/>
    <property type="evidence" value="ECO:0007669"/>
    <property type="project" value="UniProtKB-UniRule"/>
</dbReference>
<proteinExistence type="predicted"/>
<dbReference type="PROSITE" id="PS50977">
    <property type="entry name" value="HTH_TETR_2"/>
    <property type="match status" value="1"/>
</dbReference>
<dbReference type="InterPro" id="IPR023772">
    <property type="entry name" value="DNA-bd_HTH_TetR-type_CS"/>
</dbReference>
<keyword evidence="6" id="KW-1185">Reference proteome</keyword>
<evidence type="ECO:0000313" key="6">
    <source>
        <dbReference type="Proteomes" id="UP000240996"/>
    </source>
</evidence>
<evidence type="ECO:0000256" key="2">
    <source>
        <dbReference type="PROSITE-ProRule" id="PRU00335"/>
    </source>
</evidence>
<dbReference type="Gene3D" id="1.10.10.60">
    <property type="entry name" value="Homeodomain-like"/>
    <property type="match status" value="1"/>
</dbReference>
<dbReference type="PRINTS" id="PR00455">
    <property type="entry name" value="HTHTETR"/>
</dbReference>
<dbReference type="SUPFAM" id="SSF46689">
    <property type="entry name" value="Homeodomain-like"/>
    <property type="match status" value="1"/>
</dbReference>
<dbReference type="Proteomes" id="UP000240996">
    <property type="component" value="Unassembled WGS sequence"/>
</dbReference>
<dbReference type="InterPro" id="IPR036271">
    <property type="entry name" value="Tet_transcr_reg_TetR-rel_C_sf"/>
</dbReference>
<keyword evidence="1 2" id="KW-0238">DNA-binding</keyword>
<dbReference type="SUPFAM" id="SSF48498">
    <property type="entry name" value="Tetracyclin repressor-like, C-terminal domain"/>
    <property type="match status" value="1"/>
</dbReference>
<dbReference type="InterPro" id="IPR009057">
    <property type="entry name" value="Homeodomain-like_sf"/>
</dbReference>
<evidence type="ECO:0000313" key="5">
    <source>
        <dbReference type="EMBL" id="PTM47299.1"/>
    </source>
</evidence>
<dbReference type="PANTHER" id="PTHR43479">
    <property type="entry name" value="ACREF/ENVCD OPERON REPRESSOR-RELATED"/>
    <property type="match status" value="1"/>
</dbReference>
<dbReference type="InterPro" id="IPR050624">
    <property type="entry name" value="HTH-type_Tx_Regulator"/>
</dbReference>
<accession>A0A2T4YU13</accession>
<evidence type="ECO:0000259" key="4">
    <source>
        <dbReference type="PROSITE" id="PS50977"/>
    </source>
</evidence>
<dbReference type="Gene3D" id="1.10.357.10">
    <property type="entry name" value="Tetracycline Repressor, domain 2"/>
    <property type="match status" value="1"/>
</dbReference>
<dbReference type="Pfam" id="PF00440">
    <property type="entry name" value="TetR_N"/>
    <property type="match status" value="1"/>
</dbReference>
<feature type="region of interest" description="Disordered" evidence="3">
    <location>
        <begin position="1"/>
        <end position="26"/>
    </location>
</feature>
<protein>
    <submittedName>
        <fullName evidence="5">TetR family transcriptional regulator</fullName>
    </submittedName>
</protein>
<dbReference type="RefSeq" id="WP_107930314.1">
    <property type="nucleotide sequence ID" value="NZ_PZZN01000001.1"/>
</dbReference>
<feature type="DNA-binding region" description="H-T-H motif" evidence="2">
    <location>
        <begin position="50"/>
        <end position="69"/>
    </location>
</feature>
<dbReference type="InterPro" id="IPR001647">
    <property type="entry name" value="HTH_TetR"/>
</dbReference>
<evidence type="ECO:0000256" key="1">
    <source>
        <dbReference type="ARBA" id="ARBA00023125"/>
    </source>
</evidence>
<name>A0A2T4YU13_9SPHN</name>
<comment type="caution">
    <text evidence="5">The sequence shown here is derived from an EMBL/GenBank/DDBJ whole genome shotgun (WGS) entry which is preliminary data.</text>
</comment>
<feature type="compositionally biased region" description="Polar residues" evidence="3">
    <location>
        <begin position="1"/>
        <end position="10"/>
    </location>
</feature>
<feature type="domain" description="HTH tetR-type" evidence="4">
    <location>
        <begin position="27"/>
        <end position="87"/>
    </location>
</feature>
<dbReference type="PROSITE" id="PS01081">
    <property type="entry name" value="HTH_TETR_1"/>
    <property type="match status" value="1"/>
</dbReference>
<evidence type="ECO:0000256" key="3">
    <source>
        <dbReference type="SAM" id="MobiDB-lite"/>
    </source>
</evidence>
<sequence>MAKAQETTPSDPAVIGDSKAPRTERGRRTMRAILDAAAIEFGDNGFHQASISDITRRAGVALGSFYTYFDSKDAVFRALVRDMSDQVRDHVAPAILSAPDQIAAEQAGLREFIRFVRDHKEIYRIIDEAEFVDPESFRLHYATTADRITRRLRKAADRGEVKGDVSEVHGWAIMGMNVFLGLRYGVWSEDETPDEIAKVVAKMLKEGILRSPDDRAMSEVKT</sequence>
<organism evidence="5 6">
    <name type="scientific">Sphingomonas aerolata</name>
    <dbReference type="NCBI Taxonomy" id="185951"/>
    <lineage>
        <taxon>Bacteria</taxon>
        <taxon>Pseudomonadati</taxon>
        <taxon>Pseudomonadota</taxon>
        <taxon>Alphaproteobacteria</taxon>
        <taxon>Sphingomonadales</taxon>
        <taxon>Sphingomonadaceae</taxon>
        <taxon>Sphingomonas</taxon>
    </lineage>
</organism>